<feature type="region of interest" description="Disordered" evidence="8">
    <location>
        <begin position="46"/>
        <end position="86"/>
    </location>
</feature>
<proteinExistence type="inferred from homology"/>
<feature type="compositionally biased region" description="Basic residues" evidence="8">
    <location>
        <begin position="77"/>
        <end position="86"/>
    </location>
</feature>
<dbReference type="InterPro" id="IPR018574">
    <property type="entry name" value="Structure-sp_endonuc_su_Slx4"/>
</dbReference>
<keyword evidence="5" id="KW-0234">DNA repair</keyword>
<reference evidence="10 11" key="2">
    <citation type="journal article" date="2018" name="Elife">
        <title>Firefly genomes illuminate parallel origins of bioluminescence in beetles.</title>
        <authorList>
            <person name="Fallon T.R."/>
            <person name="Lower S.E."/>
            <person name="Chang C.H."/>
            <person name="Bessho-Uehara M."/>
            <person name="Martin G.J."/>
            <person name="Bewick A.J."/>
            <person name="Behringer M."/>
            <person name="Debat H.J."/>
            <person name="Wong I."/>
            <person name="Day J.C."/>
            <person name="Suvorov A."/>
            <person name="Silva C.J."/>
            <person name="Stanger-Hall K.F."/>
            <person name="Hall D.W."/>
            <person name="Schmitz R.J."/>
            <person name="Nelson D.R."/>
            <person name="Lewis S.M."/>
            <person name="Shigenobu S."/>
            <person name="Bybee S.M."/>
            <person name="Larracuente A.M."/>
            <person name="Oba Y."/>
            <person name="Weng J.K."/>
        </authorList>
    </citation>
    <scope>NUCLEOTIDE SEQUENCE [LARGE SCALE GENOMIC DNA]</scope>
    <source>
        <strain evidence="10">1611_PpyrPB1</strain>
        <tissue evidence="10">Whole body</tissue>
    </source>
</reference>
<feature type="compositionally biased region" description="Low complexity" evidence="8">
    <location>
        <begin position="353"/>
        <end position="362"/>
    </location>
</feature>
<keyword evidence="11" id="KW-1185">Reference proteome</keyword>
<keyword evidence="6" id="KW-0539">Nucleus</keyword>
<dbReference type="EMBL" id="GEZM01004682">
    <property type="protein sequence ID" value="JAV96341.1"/>
    <property type="molecule type" value="Transcribed_RNA"/>
</dbReference>
<dbReference type="Proteomes" id="UP000327044">
    <property type="component" value="Unassembled WGS sequence"/>
</dbReference>
<organism evidence="9">
    <name type="scientific">Photinus pyralis</name>
    <name type="common">Common eastern firefly</name>
    <name type="synonym">Lampyris pyralis</name>
    <dbReference type="NCBI Taxonomy" id="7054"/>
    <lineage>
        <taxon>Eukaryota</taxon>
        <taxon>Metazoa</taxon>
        <taxon>Ecdysozoa</taxon>
        <taxon>Arthropoda</taxon>
        <taxon>Hexapoda</taxon>
        <taxon>Insecta</taxon>
        <taxon>Pterygota</taxon>
        <taxon>Neoptera</taxon>
        <taxon>Endopterygota</taxon>
        <taxon>Coleoptera</taxon>
        <taxon>Polyphaga</taxon>
        <taxon>Elateriformia</taxon>
        <taxon>Elateroidea</taxon>
        <taxon>Lampyridae</taxon>
        <taxon>Lampyrinae</taxon>
        <taxon>Photinus</taxon>
    </lineage>
</organism>
<evidence type="ECO:0000256" key="3">
    <source>
        <dbReference type="ARBA" id="ARBA00022763"/>
    </source>
</evidence>
<evidence type="ECO:0000313" key="10">
    <source>
        <dbReference type="EMBL" id="KAB0803963.1"/>
    </source>
</evidence>
<accession>A0A1Y1NEU8</accession>
<dbReference type="InParanoid" id="A0A1Y1NEU8"/>
<reference evidence="9" key="1">
    <citation type="journal article" date="2016" name="Sci. Rep.">
        <title>Molecular characterization of firefly nuptial gifts: a multi-omics approach sheds light on postcopulatory sexual selection.</title>
        <authorList>
            <person name="Al-Wathiqui N."/>
            <person name="Fallon T.R."/>
            <person name="South A."/>
            <person name="Weng J.K."/>
            <person name="Lewis S.M."/>
        </authorList>
    </citation>
    <scope>NUCLEOTIDE SEQUENCE</scope>
</reference>
<dbReference type="GO" id="GO:0033557">
    <property type="term" value="C:Slx1-Slx4 complex"/>
    <property type="evidence" value="ECO:0007669"/>
    <property type="project" value="InterPro"/>
</dbReference>
<dbReference type="GO" id="GO:0006260">
    <property type="term" value="P:DNA replication"/>
    <property type="evidence" value="ECO:0007669"/>
    <property type="project" value="InterPro"/>
</dbReference>
<feature type="region of interest" description="Disordered" evidence="8">
    <location>
        <begin position="294"/>
        <end position="365"/>
    </location>
</feature>
<evidence type="ECO:0000256" key="6">
    <source>
        <dbReference type="ARBA" id="ARBA00023242"/>
    </source>
</evidence>
<dbReference type="CDD" id="cd22999">
    <property type="entry name" value="SAP_SLX4"/>
    <property type="match status" value="1"/>
</dbReference>
<comment type="subcellular location">
    <subcellularLocation>
        <location evidence="1">Nucleus</location>
    </subcellularLocation>
</comment>
<evidence type="ECO:0000256" key="2">
    <source>
        <dbReference type="ARBA" id="ARBA00006661"/>
    </source>
</evidence>
<dbReference type="GO" id="GO:0006281">
    <property type="term" value="P:DNA repair"/>
    <property type="evidence" value="ECO:0007669"/>
    <property type="project" value="UniProtKB-KW"/>
</dbReference>
<reference evidence="10" key="3">
    <citation type="submission" date="2019-08" db="EMBL/GenBank/DDBJ databases">
        <authorList>
            <consortium name="Photinus pyralis genome working group"/>
            <person name="Fallon T.R."/>
            <person name="Sander Lower S.E."/>
            <person name="Weng J.-K."/>
        </authorList>
    </citation>
    <scope>NUCLEOTIDE SEQUENCE</scope>
    <source>
        <strain evidence="10">1611_PpyrPB1</strain>
        <tissue evidence="10">Whole body</tissue>
    </source>
</reference>
<evidence type="ECO:0000256" key="8">
    <source>
        <dbReference type="SAM" id="MobiDB-lite"/>
    </source>
</evidence>
<feature type="compositionally biased region" description="Polar residues" evidence="8">
    <location>
        <begin position="313"/>
        <end position="333"/>
    </location>
</feature>
<evidence type="ECO:0000256" key="7">
    <source>
        <dbReference type="ARBA" id="ARBA00029496"/>
    </source>
</evidence>
<protein>
    <recommendedName>
        <fullName evidence="7">Structure-specific endonuclease subunit SLX4</fullName>
    </recommendedName>
</protein>
<evidence type="ECO:0000313" key="11">
    <source>
        <dbReference type="Proteomes" id="UP000327044"/>
    </source>
</evidence>
<evidence type="ECO:0000313" key="9">
    <source>
        <dbReference type="EMBL" id="JAV96341.1"/>
    </source>
</evidence>
<keyword evidence="3" id="KW-0227">DNA damage</keyword>
<dbReference type="AlphaFoldDB" id="A0A1Y1NEU8"/>
<comment type="similarity">
    <text evidence="2">Belongs to the SLX4 family.</text>
</comment>
<dbReference type="PANTHER" id="PTHR21541:SF3">
    <property type="entry name" value="STRUCTURE-SPECIFIC ENDONUCLEASE SUBUNIT SLX4"/>
    <property type="match status" value="1"/>
</dbReference>
<keyword evidence="4" id="KW-0233">DNA recombination</keyword>
<feature type="compositionally biased region" description="Basic residues" evidence="8">
    <location>
        <begin position="56"/>
        <end position="67"/>
    </location>
</feature>
<evidence type="ECO:0000256" key="5">
    <source>
        <dbReference type="ARBA" id="ARBA00023204"/>
    </source>
</evidence>
<evidence type="ECO:0000256" key="1">
    <source>
        <dbReference type="ARBA" id="ARBA00004123"/>
    </source>
</evidence>
<dbReference type="PANTHER" id="PTHR21541">
    <property type="entry name" value="BTB POZ DOMAIN CONTAINING 12"/>
    <property type="match status" value="1"/>
</dbReference>
<feature type="compositionally biased region" description="Basic and acidic residues" evidence="8">
    <location>
        <begin position="334"/>
        <end position="345"/>
    </location>
</feature>
<dbReference type="EMBL" id="VVIM01000001">
    <property type="protein sequence ID" value="KAB0803963.1"/>
    <property type="molecule type" value="Genomic_DNA"/>
</dbReference>
<dbReference type="Pfam" id="PF09494">
    <property type="entry name" value="Slx4"/>
    <property type="match status" value="1"/>
</dbReference>
<dbReference type="GO" id="GO:0000712">
    <property type="term" value="P:resolution of meiotic recombination intermediates"/>
    <property type="evidence" value="ECO:0007669"/>
    <property type="project" value="TreeGrafter"/>
</dbReference>
<evidence type="ECO:0000256" key="4">
    <source>
        <dbReference type="ARBA" id="ARBA00023172"/>
    </source>
</evidence>
<gene>
    <name evidence="10" type="ORF">PPYR_00933</name>
</gene>
<name>A0A1Y1NEU8_PHOPY</name>
<sequence length="692" mass="78739">MENCSISNYFKSKQDCENVTRDEDLNSSSDSPYKNILTNIQVDLNSSNEGTDFKTPKHFNNPKKIQPKAKPSVTTKKSTKKKLHLRRQPRISSFTNCVETDTNREHMDMAIAMSRSLQNQCADGKFMLGLEQFAFKPGGSKLSVGNRRPVSERRKDKPKKYITPVLMLRTREEREEIINTKISDLLLCDKPSVQTFYESVTLVSSMLQRYFKPDRSLFKMSDLLCCDFYVEHLNLDPSRIKCGSLLKDWHKIPGRSVSPVNRPLADSPNKTETCIKDFNKKVCTSPELFDSDDDNLYYMPARKSPANGEESSESLLTPRKSNLQQNSMISNSKEAPESKLEHKEEDCFDLTQSSSSESNTSNKGQLQTGISDVFQNVLNVDESDLLDGVHNLGETYRNRSVQWPRDTLDELFDNEINLSAFTRNQNSPVFTNSFKSEESIVISDDEINYSCNHGVGGVLEGSLSFTESNSDLGPLEENDGLNDTILYTVPTANECNTPKSEMIIKTTNVTPGVNYNEMDTPKITRELEKFGIKPLKRKHGIKLLDYIYNSTHPVLSHTDVVTAREGLAENVTKKRKTVTCKRALIAEKLSINEDFGEGEELIFEKTHSKRIASCQIPLHIVWHNLVASDPNLQKSILLYEPLNLQLLYKTLKMHGYKFHIQDLLTFLDKKCITIRTEQHSRNRQKHSKGKTI</sequence>
<dbReference type="OrthoDB" id="5576441at2759"/>